<protein>
    <recommendedName>
        <fullName evidence="2">Roadblock/LAMTOR2 domain-containing protein</fullName>
    </recommendedName>
</protein>
<dbReference type="SUPFAM" id="SSF103196">
    <property type="entry name" value="Roadblock/LC7 domain"/>
    <property type="match status" value="1"/>
</dbReference>
<sequence length="130" mass="14339">MEDTVANLDRLSQKPGVRATLVLSRRTGDIVQSSGLESQRIAEDASSSITARDNDIDGDDSVRSAKLKSVEKVARLVFEYVKSSAALAQQLNGTQDDELKLLRMRTRRNEFVIVPDARYIAVVIHDTPPA</sequence>
<dbReference type="AlphaFoldDB" id="A0A9P4IXE6"/>
<comment type="similarity">
    <text evidence="1">Belongs to the GAMAD family.</text>
</comment>
<dbReference type="InterPro" id="IPR004942">
    <property type="entry name" value="Roadblock/LAMTOR2_dom"/>
</dbReference>
<dbReference type="Proteomes" id="UP000799439">
    <property type="component" value="Unassembled WGS sequence"/>
</dbReference>
<dbReference type="Gene3D" id="3.30.450.30">
    <property type="entry name" value="Dynein light chain 2a, cytoplasmic"/>
    <property type="match status" value="1"/>
</dbReference>
<dbReference type="SMART" id="SM00960">
    <property type="entry name" value="Robl_LC7"/>
    <property type="match status" value="1"/>
</dbReference>
<feature type="domain" description="Roadblock/LAMTOR2" evidence="2">
    <location>
        <begin position="4"/>
        <end position="125"/>
    </location>
</feature>
<dbReference type="PANTHER" id="PTHR10779">
    <property type="entry name" value="DYNEIN LIGHT CHAIN ROADBLOCK"/>
    <property type="match status" value="1"/>
</dbReference>
<evidence type="ECO:0000313" key="4">
    <source>
        <dbReference type="Proteomes" id="UP000799439"/>
    </source>
</evidence>
<name>A0A9P4IXE6_9PEZI</name>
<organism evidence="3 4">
    <name type="scientific">Myriangium duriaei CBS 260.36</name>
    <dbReference type="NCBI Taxonomy" id="1168546"/>
    <lineage>
        <taxon>Eukaryota</taxon>
        <taxon>Fungi</taxon>
        <taxon>Dikarya</taxon>
        <taxon>Ascomycota</taxon>
        <taxon>Pezizomycotina</taxon>
        <taxon>Dothideomycetes</taxon>
        <taxon>Dothideomycetidae</taxon>
        <taxon>Myriangiales</taxon>
        <taxon>Myriangiaceae</taxon>
        <taxon>Myriangium</taxon>
    </lineage>
</organism>
<evidence type="ECO:0000256" key="1">
    <source>
        <dbReference type="ARBA" id="ARBA00007191"/>
    </source>
</evidence>
<gene>
    <name evidence="3" type="ORF">K461DRAFT_231573</name>
</gene>
<comment type="caution">
    <text evidence="3">The sequence shown here is derived from an EMBL/GenBank/DDBJ whole genome shotgun (WGS) entry which is preliminary data.</text>
</comment>
<dbReference type="OrthoDB" id="9985637at2759"/>
<keyword evidence="4" id="KW-1185">Reference proteome</keyword>
<reference evidence="3" key="1">
    <citation type="journal article" date="2020" name="Stud. Mycol.">
        <title>101 Dothideomycetes genomes: a test case for predicting lifestyles and emergence of pathogens.</title>
        <authorList>
            <person name="Haridas S."/>
            <person name="Albert R."/>
            <person name="Binder M."/>
            <person name="Bloem J."/>
            <person name="Labutti K."/>
            <person name="Salamov A."/>
            <person name="Andreopoulos B."/>
            <person name="Baker S."/>
            <person name="Barry K."/>
            <person name="Bills G."/>
            <person name="Bluhm B."/>
            <person name="Cannon C."/>
            <person name="Castanera R."/>
            <person name="Culley D."/>
            <person name="Daum C."/>
            <person name="Ezra D."/>
            <person name="Gonzalez J."/>
            <person name="Henrissat B."/>
            <person name="Kuo A."/>
            <person name="Liang C."/>
            <person name="Lipzen A."/>
            <person name="Lutzoni F."/>
            <person name="Magnuson J."/>
            <person name="Mondo S."/>
            <person name="Nolan M."/>
            <person name="Ohm R."/>
            <person name="Pangilinan J."/>
            <person name="Park H.-J."/>
            <person name="Ramirez L."/>
            <person name="Alfaro M."/>
            <person name="Sun H."/>
            <person name="Tritt A."/>
            <person name="Yoshinaga Y."/>
            <person name="Zwiers L.-H."/>
            <person name="Turgeon B."/>
            <person name="Goodwin S."/>
            <person name="Spatafora J."/>
            <person name="Crous P."/>
            <person name="Grigoriev I."/>
        </authorList>
    </citation>
    <scope>NUCLEOTIDE SEQUENCE</scope>
    <source>
        <strain evidence="3">CBS 260.36</strain>
    </source>
</reference>
<evidence type="ECO:0000313" key="3">
    <source>
        <dbReference type="EMBL" id="KAF2149597.1"/>
    </source>
</evidence>
<proteinExistence type="inferred from homology"/>
<evidence type="ECO:0000259" key="2">
    <source>
        <dbReference type="SMART" id="SM00960"/>
    </source>
</evidence>
<dbReference type="EMBL" id="ML996091">
    <property type="protein sequence ID" value="KAF2149597.1"/>
    <property type="molecule type" value="Genomic_DNA"/>
</dbReference>
<accession>A0A9P4IXE6</accession>